<name>A0A2N3HTK2_9BACT</name>
<accession>A0A2N3HTK2</accession>
<comment type="caution">
    <text evidence="2">The sequence shown here is derived from an EMBL/GenBank/DDBJ whole genome shotgun (WGS) entry which is preliminary data.</text>
</comment>
<feature type="region of interest" description="Disordered" evidence="1">
    <location>
        <begin position="1"/>
        <end position="25"/>
    </location>
</feature>
<evidence type="ECO:0000256" key="1">
    <source>
        <dbReference type="SAM" id="MobiDB-lite"/>
    </source>
</evidence>
<gene>
    <name evidence="2" type="ORF">BZG01_19500</name>
</gene>
<dbReference type="AlphaFoldDB" id="A0A2N3HTK2"/>
<organism evidence="2 3">
    <name type="scientific">Labilibaculum manganireducens</name>
    <dbReference type="NCBI Taxonomy" id="1940525"/>
    <lineage>
        <taxon>Bacteria</taxon>
        <taxon>Pseudomonadati</taxon>
        <taxon>Bacteroidota</taxon>
        <taxon>Bacteroidia</taxon>
        <taxon>Marinilabiliales</taxon>
        <taxon>Marinifilaceae</taxon>
        <taxon>Labilibaculum</taxon>
    </lineage>
</organism>
<feature type="compositionally biased region" description="Basic residues" evidence="1">
    <location>
        <begin position="1"/>
        <end position="16"/>
    </location>
</feature>
<dbReference type="Proteomes" id="UP000233618">
    <property type="component" value="Unassembled WGS sequence"/>
</dbReference>
<evidence type="ECO:0000313" key="2">
    <source>
        <dbReference type="EMBL" id="PKQ61376.1"/>
    </source>
</evidence>
<proteinExistence type="predicted"/>
<evidence type="ECO:0000313" key="3">
    <source>
        <dbReference type="Proteomes" id="UP000233618"/>
    </source>
</evidence>
<protein>
    <submittedName>
        <fullName evidence="2">Uncharacterized protein</fullName>
    </submittedName>
</protein>
<keyword evidence="3" id="KW-1185">Reference proteome</keyword>
<reference evidence="2 3" key="1">
    <citation type="journal article" date="2017" name="Front. Microbiol.">
        <title>Labilibaculum manganireducens gen. nov., sp. nov. and Labilibaculum filiforme sp. nov., Novel Bacteroidetes Isolated from Subsurface Sediments of the Baltic Sea.</title>
        <authorList>
            <person name="Vandieken V."/>
            <person name="Marshall I.P."/>
            <person name="Niemann H."/>
            <person name="Engelen B."/>
            <person name="Cypionka H."/>
        </authorList>
    </citation>
    <scope>NUCLEOTIDE SEQUENCE [LARGE SCALE GENOMIC DNA]</scope>
    <source>
        <strain evidence="2 3">59.10-2M</strain>
    </source>
</reference>
<dbReference type="EMBL" id="MVDE01000046">
    <property type="protein sequence ID" value="PKQ61376.1"/>
    <property type="molecule type" value="Genomic_DNA"/>
</dbReference>
<sequence>MAYMRGKKVIQTKSRRISQGNKSTKQKDVEKEVLFARGRFVLKNRQVNSLIYTDVGISGIFRNLNNCNY</sequence>